<gene>
    <name evidence="1" type="ORF">Ade02nite_77190</name>
</gene>
<evidence type="ECO:0000313" key="2">
    <source>
        <dbReference type="Proteomes" id="UP000609879"/>
    </source>
</evidence>
<dbReference type="CDD" id="cd21650">
    <property type="entry name" value="CrtA-like"/>
    <property type="match status" value="1"/>
</dbReference>
<accession>A0ABQ3YGG9</accession>
<name>A0ABQ3YGG9_9ACTN</name>
<protein>
    <recommendedName>
        <fullName evidence="3">Spheroidene monooxygenase</fullName>
    </recommendedName>
</protein>
<comment type="caution">
    <text evidence="1">The sequence shown here is derived from an EMBL/GenBank/DDBJ whole genome shotgun (WGS) entry which is preliminary data.</text>
</comment>
<reference evidence="1 2" key="1">
    <citation type="submission" date="2021-01" db="EMBL/GenBank/DDBJ databases">
        <title>Whole genome shotgun sequence of Actinoplanes deccanensis NBRC 13994.</title>
        <authorList>
            <person name="Komaki H."/>
            <person name="Tamura T."/>
        </authorList>
    </citation>
    <scope>NUCLEOTIDE SEQUENCE [LARGE SCALE GENOMIC DNA]</scope>
    <source>
        <strain evidence="1 2">NBRC 13994</strain>
    </source>
</reference>
<proteinExistence type="predicted"/>
<evidence type="ECO:0008006" key="3">
    <source>
        <dbReference type="Google" id="ProtNLM"/>
    </source>
</evidence>
<dbReference type="RefSeq" id="WP_203774811.1">
    <property type="nucleotide sequence ID" value="NZ_BAAABO010000057.1"/>
</dbReference>
<organism evidence="1 2">
    <name type="scientific">Paractinoplanes deccanensis</name>
    <dbReference type="NCBI Taxonomy" id="113561"/>
    <lineage>
        <taxon>Bacteria</taxon>
        <taxon>Bacillati</taxon>
        <taxon>Actinomycetota</taxon>
        <taxon>Actinomycetes</taxon>
        <taxon>Micromonosporales</taxon>
        <taxon>Micromonosporaceae</taxon>
        <taxon>Paractinoplanes</taxon>
    </lineage>
</organism>
<dbReference type="EMBL" id="BOMI01000157">
    <property type="protein sequence ID" value="GID79078.1"/>
    <property type="molecule type" value="Genomic_DNA"/>
</dbReference>
<sequence length="224" mass="24492">MPVTLHVWRVPPRRVGSALLRLARRRVPPGVTFAKFLGTASGFRPGEADLTRYAAVTVSSGPVELPEWERLASASARVELDPLHSRGTWSGREPFTGGTGHRSGGLTLALTRARLRPARAMTFWRAIPPVVEELHAAPGLLAYFGMGEAPIGWQGTVSLWSDAADLARFAYRQPEHRAVIARTPTDRWYAEELFARFAVREISGDRAVLGWRSVDVGAGGESGR</sequence>
<dbReference type="InterPro" id="IPR049574">
    <property type="entry name" value="CrtA-like"/>
</dbReference>
<evidence type="ECO:0000313" key="1">
    <source>
        <dbReference type="EMBL" id="GID79078.1"/>
    </source>
</evidence>
<dbReference type="Proteomes" id="UP000609879">
    <property type="component" value="Unassembled WGS sequence"/>
</dbReference>
<keyword evidence="2" id="KW-1185">Reference proteome</keyword>